<dbReference type="InterPro" id="IPR024080">
    <property type="entry name" value="Neurolysin/TOP_N"/>
</dbReference>
<dbReference type="InterPro" id="IPR045090">
    <property type="entry name" value="Pept_M3A_M3B"/>
</dbReference>
<dbReference type="InterPro" id="IPR001567">
    <property type="entry name" value="Pept_M3A_M3B_dom"/>
</dbReference>
<dbReference type="GO" id="GO:0004222">
    <property type="term" value="F:metalloendopeptidase activity"/>
    <property type="evidence" value="ECO:0007669"/>
    <property type="project" value="InterPro"/>
</dbReference>
<evidence type="ECO:0000256" key="6">
    <source>
        <dbReference type="ARBA" id="ARBA00023049"/>
    </source>
</evidence>
<dbReference type="GO" id="GO:0046872">
    <property type="term" value="F:metal ion binding"/>
    <property type="evidence" value="ECO:0007669"/>
    <property type="project" value="UniProtKB-UniRule"/>
</dbReference>
<name>A0A1J7INF0_9PEZI</name>
<evidence type="ECO:0000256" key="1">
    <source>
        <dbReference type="ARBA" id="ARBA00006040"/>
    </source>
</evidence>
<organism evidence="9 10">
    <name type="scientific">Coniochaeta ligniaria NRRL 30616</name>
    <dbReference type="NCBI Taxonomy" id="1408157"/>
    <lineage>
        <taxon>Eukaryota</taxon>
        <taxon>Fungi</taxon>
        <taxon>Dikarya</taxon>
        <taxon>Ascomycota</taxon>
        <taxon>Pezizomycotina</taxon>
        <taxon>Sordariomycetes</taxon>
        <taxon>Sordariomycetidae</taxon>
        <taxon>Coniochaetales</taxon>
        <taxon>Coniochaetaceae</taxon>
        <taxon>Coniochaeta</taxon>
    </lineage>
</organism>
<dbReference type="Pfam" id="PF01432">
    <property type="entry name" value="Peptidase_M3"/>
    <property type="match status" value="1"/>
</dbReference>
<comment type="similarity">
    <text evidence="1 7">Belongs to the peptidase M3 family.</text>
</comment>
<reference evidence="9 10" key="1">
    <citation type="submission" date="2016-10" db="EMBL/GenBank/DDBJ databases">
        <title>Draft genome sequence of Coniochaeta ligniaria NRRL30616, a lignocellulolytic fungus for bioabatement of inhibitors in plant biomass hydrolysates.</title>
        <authorList>
            <consortium name="DOE Joint Genome Institute"/>
            <person name="Jimenez D.J."/>
            <person name="Hector R.E."/>
            <person name="Riley R."/>
            <person name="Sun H."/>
            <person name="Grigoriev I.V."/>
            <person name="Van Elsas J.D."/>
            <person name="Nichols N.N."/>
        </authorList>
    </citation>
    <scope>NUCLEOTIDE SEQUENCE [LARGE SCALE GENOMIC DNA]</scope>
    <source>
        <strain evidence="9 10">NRRL 30616</strain>
    </source>
</reference>
<dbReference type="InterPro" id="IPR024079">
    <property type="entry name" value="MetalloPept_cat_dom_sf"/>
</dbReference>
<dbReference type="PANTHER" id="PTHR11804">
    <property type="entry name" value="PROTEASE M3 THIMET OLIGOPEPTIDASE-RELATED"/>
    <property type="match status" value="1"/>
</dbReference>
<comment type="cofactor">
    <cofactor evidence="7">
        <name>Zn(2+)</name>
        <dbReference type="ChEBI" id="CHEBI:29105"/>
    </cofactor>
    <text evidence="7">Binds 1 zinc ion.</text>
</comment>
<accession>A0A1J7INF0</accession>
<keyword evidence="6 7" id="KW-0482">Metalloprotease</keyword>
<dbReference type="Proteomes" id="UP000182658">
    <property type="component" value="Unassembled WGS sequence"/>
</dbReference>
<dbReference type="OrthoDB" id="534666at2759"/>
<keyword evidence="2 7" id="KW-0645">Protease</keyword>
<evidence type="ECO:0000313" key="10">
    <source>
        <dbReference type="Proteomes" id="UP000182658"/>
    </source>
</evidence>
<keyword evidence="10" id="KW-1185">Reference proteome</keyword>
<dbReference type="SUPFAM" id="SSF55486">
    <property type="entry name" value="Metalloproteases ('zincins'), catalytic domain"/>
    <property type="match status" value="1"/>
</dbReference>
<sequence length="668" mass="76949">MRPQPLPRILGAGEIIPTITQHIEAHRKLTDTITESVRGATACFDSVIKPLAELENTQSGEKAVIDALKYCSPSQDCQHAVDKAQALWQEYISDKRLDLYVLVKAVKDRGDSLDYESQKLSDRVLLEYEEYGYGTLNSGGIQRRRQRMNRIEELCAQFHRNLREAEGGEWFAPEELEGVPERSRQPAGPDGKEFYSHNINHYTIVSNAHSPETRRRMHTAHQRRFAKNVPIFREVILLRDENAREIGRSSHAATKLPYRTARTTEWIDELMNRLMETLIPHGKVEFERLMDMKRRCQQGDSTMSVEDLECTSMPPWDYYYYSCMLSKEAEPDPKAIREYFPLHHTISAMLDIFADCLQLRFEPVSKEELAGCVWHEDVTGWAVWDERLDSKSQFIGYLFADLLRRPNKYKGNQSVNLQRVRVSFVYSWASTITDCELGHSIHDLLARTKYARFHGFEVALEFGEGIGMMLENWCWFPDELKAMSRHYTRVDPAYMEAWLKDNPGQEVPPERIPDVLLQRRLSRRGSTKVHALLGILMHSLFDMAVHNPASREALLELNEVEIFKDIFEKLNFWRPADNRHVSYGHLLAGYDAGYYSYVCAELLAANFFQTTFAGSPCSRAAWERFRCGILEYGGSRNELEVVEEFLDGTNPTDPDALLSLLDLSANPP</sequence>
<protein>
    <submittedName>
        <fullName evidence="9">Peptidase family M3</fullName>
    </submittedName>
</protein>
<gene>
    <name evidence="9" type="ORF">CONLIGDRAFT_578091</name>
</gene>
<keyword evidence="4 7" id="KW-0378">Hydrolase</keyword>
<keyword evidence="5 7" id="KW-0862">Zinc</keyword>
<dbReference type="EMBL" id="KV875098">
    <property type="protein sequence ID" value="OIW28723.1"/>
    <property type="molecule type" value="Genomic_DNA"/>
</dbReference>
<dbReference type="AlphaFoldDB" id="A0A1J7INF0"/>
<evidence type="ECO:0000256" key="4">
    <source>
        <dbReference type="ARBA" id="ARBA00022801"/>
    </source>
</evidence>
<evidence type="ECO:0000313" key="9">
    <source>
        <dbReference type="EMBL" id="OIW28723.1"/>
    </source>
</evidence>
<evidence type="ECO:0000256" key="5">
    <source>
        <dbReference type="ARBA" id="ARBA00022833"/>
    </source>
</evidence>
<dbReference type="Gene3D" id="1.20.1050.40">
    <property type="entry name" value="Endopeptidase. Chain P, domain 1"/>
    <property type="match status" value="1"/>
</dbReference>
<evidence type="ECO:0000256" key="7">
    <source>
        <dbReference type="RuleBase" id="RU003435"/>
    </source>
</evidence>
<evidence type="ECO:0000259" key="8">
    <source>
        <dbReference type="Pfam" id="PF01432"/>
    </source>
</evidence>
<dbReference type="InterPro" id="IPR024077">
    <property type="entry name" value="Neurolysin/TOP_dom2"/>
</dbReference>
<proteinExistence type="inferred from homology"/>
<evidence type="ECO:0000256" key="3">
    <source>
        <dbReference type="ARBA" id="ARBA00022723"/>
    </source>
</evidence>
<dbReference type="GO" id="GO:0005758">
    <property type="term" value="C:mitochondrial intermembrane space"/>
    <property type="evidence" value="ECO:0007669"/>
    <property type="project" value="TreeGrafter"/>
</dbReference>
<dbReference type="GO" id="GO:0006518">
    <property type="term" value="P:peptide metabolic process"/>
    <property type="evidence" value="ECO:0007669"/>
    <property type="project" value="TreeGrafter"/>
</dbReference>
<feature type="domain" description="Peptidase M3A/M3B catalytic" evidence="8">
    <location>
        <begin position="208"/>
        <end position="647"/>
    </location>
</feature>
<dbReference type="Gene3D" id="1.10.1370.10">
    <property type="entry name" value="Neurolysin, domain 3"/>
    <property type="match status" value="2"/>
</dbReference>
<dbReference type="InParanoid" id="A0A1J7INF0"/>
<evidence type="ECO:0000256" key="2">
    <source>
        <dbReference type="ARBA" id="ARBA00022670"/>
    </source>
</evidence>
<dbReference type="Gene3D" id="3.40.390.10">
    <property type="entry name" value="Collagenase (Catalytic Domain)"/>
    <property type="match status" value="1"/>
</dbReference>
<dbReference type="GO" id="GO:0006508">
    <property type="term" value="P:proteolysis"/>
    <property type="evidence" value="ECO:0007669"/>
    <property type="project" value="UniProtKB-KW"/>
</dbReference>
<dbReference type="PANTHER" id="PTHR11804:SF84">
    <property type="entry name" value="SACCHAROLYSIN"/>
    <property type="match status" value="1"/>
</dbReference>
<keyword evidence="3 7" id="KW-0479">Metal-binding</keyword>